<keyword evidence="1" id="KW-1003">Cell membrane</keyword>
<keyword evidence="2" id="KW-0812">Transmembrane</keyword>
<keyword evidence="1 2" id="KW-0472">Membrane</keyword>
<keyword evidence="1" id="KW-0378">Hydrolase</keyword>
<dbReference type="Pfam" id="PF24898">
    <property type="entry name" value="GGDEF_GdpP"/>
    <property type="match status" value="1"/>
</dbReference>
<evidence type="ECO:0000256" key="2">
    <source>
        <dbReference type="SAM" id="Phobius"/>
    </source>
</evidence>
<comment type="similarity">
    <text evidence="1">Belongs to the GdpP/PdeA phosphodiesterase family.</text>
</comment>
<dbReference type="Gene3D" id="3.30.450.20">
    <property type="entry name" value="PAS domain"/>
    <property type="match status" value="1"/>
</dbReference>
<name>A0ABU0JNT4_HATLI</name>
<sequence>MDNRENKFTPTNKMYMLLIAIFIGVLFYYKHRIEASVFFIIYVLLIVYNFKSNKKRENQWKNFVENFSEKMDIANSSTFVNLPFPLVMVDFNGNILWYNRNFCDIVDNKEYLGSNIKEVNKELNVKFILDGRKSKFYDIIINNNYFDVFSTVVYADSYKREKDAVTLFYFYEVTQKHNLKVNIEENKYSIMLIEVDNLNDVLKTTSEDQSPLLAADIERNINSYAQSLNAMIKKYSSNKYVLTVQDKLIQREMEKKFEILDIIRELNYGNKLTVTLSVGVGRGGENPHDNYRFAESAKELALGRGGDQVVVKTQDNLSFFGGRSKEVEKRTKVKARIIAHALLELINESDKIIIMGHKNIDVDCLGAAVGLYNVISQLNKSCNIVLENTSLVIKDIKKELMEDIKYREAFINTEKALEKVTEKTLVILVDVHNEGHVESMNLVRKSDRIVIIDHHRKAPDYIQDTLLSYVETYASSTSELVTEMLPYLLDKINMTKTEAMVMLAGIYIDTKNFYFKTGVRTFEAAAVLKKLGADTITIKKMFKEDYEIYLKKLEIIKTVEMYEDIAIAVCPEDLQDNVIAAQVADEFLNIKGVEASFVFVKIKESVFISGRSLDKVNVQMILEQVGGGGHMTIAGAKLNNINIEEAVNLVKDAIEKYLREGE</sequence>
<dbReference type="EMBL" id="JAUSWN010000002">
    <property type="protein sequence ID" value="MDQ0478723.1"/>
    <property type="molecule type" value="Genomic_DNA"/>
</dbReference>
<accession>A0ABU0JNT4</accession>
<dbReference type="Pfam" id="PF01368">
    <property type="entry name" value="DHH"/>
    <property type="match status" value="1"/>
</dbReference>
<dbReference type="PANTHER" id="PTHR47618">
    <property type="entry name" value="BIFUNCTIONAL OLIGORIBONUCLEASE AND PAP PHOSPHATASE NRNA"/>
    <property type="match status" value="1"/>
</dbReference>
<dbReference type="InterPro" id="IPR000160">
    <property type="entry name" value="GGDEF_dom"/>
</dbReference>
<dbReference type="InterPro" id="IPR001667">
    <property type="entry name" value="DDH_dom"/>
</dbReference>
<dbReference type="EC" id="3.1.4.-" evidence="1"/>
<feature type="domain" description="GGDEF" evidence="3">
    <location>
        <begin position="186"/>
        <end position="314"/>
    </location>
</feature>
<gene>
    <name evidence="4" type="ORF">QOZ93_000432</name>
</gene>
<comment type="caution">
    <text evidence="4">The sequence shown here is derived from an EMBL/GenBank/DDBJ whole genome shotgun (WGS) entry which is preliminary data.</text>
</comment>
<keyword evidence="5" id="KW-1185">Reference proteome</keyword>
<dbReference type="PANTHER" id="PTHR47618:SF2">
    <property type="entry name" value="CYCLIC-DI-AMP PHOSPHODIESTERASE GDPP"/>
    <property type="match status" value="1"/>
</dbReference>
<dbReference type="InterPro" id="IPR038763">
    <property type="entry name" value="DHH_sf"/>
</dbReference>
<dbReference type="Proteomes" id="UP001224418">
    <property type="component" value="Unassembled WGS sequence"/>
</dbReference>
<evidence type="ECO:0000313" key="4">
    <source>
        <dbReference type="EMBL" id="MDQ0478723.1"/>
    </source>
</evidence>
<protein>
    <recommendedName>
        <fullName evidence="1">Cyclic-di-AMP phosphodiesterase</fullName>
        <ecNumber evidence="1">3.1.4.-</ecNumber>
    </recommendedName>
</protein>
<dbReference type="InterPro" id="IPR051319">
    <property type="entry name" value="Oligoribo/pAp-PDE_c-di-AMP_PDE"/>
</dbReference>
<comment type="subcellular location">
    <subcellularLocation>
        <location evidence="1">Cell membrane</location>
    </subcellularLocation>
</comment>
<dbReference type="SUPFAM" id="SSF64182">
    <property type="entry name" value="DHH phosphoesterases"/>
    <property type="match status" value="1"/>
</dbReference>
<feature type="transmembrane region" description="Helical" evidence="2">
    <location>
        <begin position="12"/>
        <end position="29"/>
    </location>
</feature>
<dbReference type="RefSeq" id="WP_307354941.1">
    <property type="nucleotide sequence ID" value="NZ_BAAACJ010000008.1"/>
</dbReference>
<evidence type="ECO:0000313" key="5">
    <source>
        <dbReference type="Proteomes" id="UP001224418"/>
    </source>
</evidence>
<comment type="catalytic activity">
    <reaction evidence="1">
        <text>3',3'-c-di-AMP + H2O = 5'-O-phosphonoadenylyl-(3'-&gt;5')-adenosine + H(+)</text>
        <dbReference type="Rhea" id="RHEA:54420"/>
        <dbReference type="ChEBI" id="CHEBI:15377"/>
        <dbReference type="ChEBI" id="CHEBI:15378"/>
        <dbReference type="ChEBI" id="CHEBI:71500"/>
        <dbReference type="ChEBI" id="CHEBI:138171"/>
    </reaction>
</comment>
<proteinExistence type="inferred from homology"/>
<dbReference type="InterPro" id="IPR003156">
    <property type="entry name" value="DHHA1_dom"/>
</dbReference>
<dbReference type="InterPro" id="IPR014528">
    <property type="entry name" value="GdpP/PdeA"/>
</dbReference>
<organism evidence="4 5">
    <name type="scientific">Hathewaya limosa</name>
    <name type="common">Clostridium limosum</name>
    <dbReference type="NCBI Taxonomy" id="1536"/>
    <lineage>
        <taxon>Bacteria</taxon>
        <taxon>Bacillati</taxon>
        <taxon>Bacillota</taxon>
        <taxon>Clostridia</taxon>
        <taxon>Eubacteriales</taxon>
        <taxon>Clostridiaceae</taxon>
        <taxon>Hathewaya</taxon>
    </lineage>
</organism>
<dbReference type="Pfam" id="PF02272">
    <property type="entry name" value="DHHA1"/>
    <property type="match status" value="1"/>
</dbReference>
<evidence type="ECO:0000259" key="3">
    <source>
        <dbReference type="PROSITE" id="PS50887"/>
    </source>
</evidence>
<dbReference type="Gene3D" id="3.90.1640.10">
    <property type="entry name" value="inorganic pyrophosphatase (n-terminal core)"/>
    <property type="match status" value="1"/>
</dbReference>
<comment type="function">
    <text evidence="1">Has phosphodiesterase (PDE) activity against cyclic-di-AMP (c-di-AMP).</text>
</comment>
<reference evidence="4 5" key="1">
    <citation type="submission" date="2023-07" db="EMBL/GenBank/DDBJ databases">
        <title>Genomic Encyclopedia of Type Strains, Phase IV (KMG-IV): sequencing the most valuable type-strain genomes for metagenomic binning, comparative biology and taxonomic classification.</title>
        <authorList>
            <person name="Goeker M."/>
        </authorList>
    </citation>
    <scope>NUCLEOTIDE SEQUENCE [LARGE SCALE GENOMIC DNA]</scope>
    <source>
        <strain evidence="4 5">DSM 1400</strain>
    </source>
</reference>
<evidence type="ECO:0000256" key="1">
    <source>
        <dbReference type="PIRNR" id="PIRNR026583"/>
    </source>
</evidence>
<dbReference type="Gene3D" id="3.10.310.30">
    <property type="match status" value="1"/>
</dbReference>
<keyword evidence="2" id="KW-1133">Transmembrane helix</keyword>
<dbReference type="PROSITE" id="PS50887">
    <property type="entry name" value="GGDEF"/>
    <property type="match status" value="1"/>
</dbReference>
<feature type="transmembrane region" description="Helical" evidence="2">
    <location>
        <begin position="35"/>
        <end position="51"/>
    </location>
</feature>
<dbReference type="PIRSF" id="PIRSF026583">
    <property type="entry name" value="YybT"/>
    <property type="match status" value="1"/>
</dbReference>